<protein>
    <recommendedName>
        <fullName evidence="1">Lantibiotic biosynthesis protein dehydration domain-containing protein</fullName>
    </recommendedName>
</protein>
<organism evidence="2 3">
    <name type="scientific">Streptomyces albiflavescens</name>
    <dbReference type="NCBI Taxonomy" id="1623582"/>
    <lineage>
        <taxon>Bacteria</taxon>
        <taxon>Bacillati</taxon>
        <taxon>Actinomycetota</taxon>
        <taxon>Actinomycetes</taxon>
        <taxon>Kitasatosporales</taxon>
        <taxon>Streptomycetaceae</taxon>
        <taxon>Streptomyces</taxon>
    </lineage>
</organism>
<dbReference type="InterPro" id="IPR025410">
    <property type="entry name" value="Lant_dehyd"/>
</dbReference>
<dbReference type="Proteomes" id="UP000600365">
    <property type="component" value="Unassembled WGS sequence"/>
</dbReference>
<evidence type="ECO:0000259" key="1">
    <source>
        <dbReference type="Pfam" id="PF13575"/>
    </source>
</evidence>
<dbReference type="InterPro" id="IPR017146">
    <property type="entry name" value="Lanti_2_LanM"/>
</dbReference>
<dbReference type="AlphaFoldDB" id="A0A917YAW2"/>
<feature type="domain" description="Lantibiotic biosynthesis protein dehydration" evidence="1">
    <location>
        <begin position="224"/>
        <end position="536"/>
    </location>
</feature>
<comment type="caution">
    <text evidence="2">The sequence shown here is derived from an EMBL/GenBank/DDBJ whole genome shotgun (WGS) entry which is preliminary data.</text>
</comment>
<gene>
    <name evidence="2" type="ORF">GCM10011579_067450</name>
</gene>
<dbReference type="CDD" id="cd04792">
    <property type="entry name" value="LanM-like"/>
    <property type="match status" value="1"/>
</dbReference>
<accession>A0A917YAW2</accession>
<evidence type="ECO:0000313" key="3">
    <source>
        <dbReference type="Proteomes" id="UP000600365"/>
    </source>
</evidence>
<evidence type="ECO:0000313" key="2">
    <source>
        <dbReference type="EMBL" id="GGN81188.1"/>
    </source>
</evidence>
<dbReference type="NCBIfam" id="TIGR03897">
    <property type="entry name" value="lanti_2_LanM"/>
    <property type="match status" value="1"/>
</dbReference>
<reference evidence="2 3" key="1">
    <citation type="journal article" date="2014" name="Int. J. Syst. Evol. Microbiol.">
        <title>Complete genome sequence of Corynebacterium casei LMG S-19264T (=DSM 44701T), isolated from a smear-ripened cheese.</title>
        <authorList>
            <consortium name="US DOE Joint Genome Institute (JGI-PGF)"/>
            <person name="Walter F."/>
            <person name="Albersmeier A."/>
            <person name="Kalinowski J."/>
            <person name="Ruckert C."/>
        </authorList>
    </citation>
    <scope>NUCLEOTIDE SEQUENCE [LARGE SCALE GENOMIC DNA]</scope>
    <source>
        <strain evidence="2 3">CGMCC 4.7111</strain>
    </source>
</reference>
<dbReference type="Pfam" id="PF13575">
    <property type="entry name" value="DUF4135"/>
    <property type="match status" value="1"/>
</dbReference>
<dbReference type="EMBL" id="BMMM01000014">
    <property type="protein sequence ID" value="GGN81188.1"/>
    <property type="molecule type" value="Genomic_DNA"/>
</dbReference>
<sequence>MNRELSEAADWYRALTLAERIALLSPHITRPSTNGAAGIDDRHLERWRSEAGFPSKDTLAQRLAVEGISEGDFYTVLSEQADRLRARVTQQPWWLAEVHAAFRQATDSPAASTVPIHPVGSGALTELLGVIEPILSRAHKRVHTGGQRLIRTHCEPPIDESVIDVLGTRLVPQLLRMLSQAMALELHIARLEGRLAGSTPEERFTNFIAQISEPGRAFQFLEKYPVLARQLVTGAHQWTVTSLEFLNRLCKDWPFLCAAIDGLSKNDLLIDVDDYAGDPHRRGRRVIVATFRSGARVVYKPRPMALDQHFQMLLAWLNKRGDHPPFRLMEIVDRGSYGWSEYVPAYGCSTTDEVERFYRRQGAYLALLRVLGATDFHYENLVASGEHPMLLDLETLFHPQLESDSGVTDQYAPGGMTDSVLRVGLLPYRLWESANSDGIDLSGLGATSGQTTPFLVQSWEGVGTDDLHLIRKSMVMPKPRSQPVLQGEPIATARHVERVVDGFVQMYHLLLEYRGELLSEAGPLGWFRDDEVRVAQREFSSPSTA</sequence>
<proteinExistence type="predicted"/>
<keyword evidence="3" id="KW-1185">Reference proteome</keyword>
<name>A0A917YAW2_9ACTN</name>